<reference evidence="2" key="1">
    <citation type="journal article" date="2019" name="Int. J. Syst. Evol. Microbiol.">
        <title>The Global Catalogue of Microorganisms (GCM) 10K type strain sequencing project: providing services to taxonomists for standard genome sequencing and annotation.</title>
        <authorList>
            <consortium name="The Broad Institute Genomics Platform"/>
            <consortium name="The Broad Institute Genome Sequencing Center for Infectious Disease"/>
            <person name="Wu L."/>
            <person name="Ma J."/>
        </authorList>
    </citation>
    <scope>NUCLEOTIDE SEQUENCE [LARGE SCALE GENOMIC DNA]</scope>
    <source>
        <strain evidence="2">NBRC 111980</strain>
    </source>
</reference>
<gene>
    <name evidence="1" type="ORF">GCM10007901_40300</name>
</gene>
<protein>
    <submittedName>
        <fullName evidence="1">Uncharacterized protein</fullName>
    </submittedName>
</protein>
<evidence type="ECO:0000313" key="2">
    <source>
        <dbReference type="Proteomes" id="UP001156670"/>
    </source>
</evidence>
<name>A0ABQ5XTN4_9GAMM</name>
<sequence>MINACEILLPPLAGEGWGVSELAAMHGFTARLLHPTFSGLPEEKSKYAPDYT</sequence>
<dbReference type="EMBL" id="BSOB01000053">
    <property type="protein sequence ID" value="GLQ95077.1"/>
    <property type="molecule type" value="Genomic_DNA"/>
</dbReference>
<accession>A0ABQ5XTN4</accession>
<comment type="caution">
    <text evidence="1">The sequence shown here is derived from an EMBL/GenBank/DDBJ whole genome shotgun (WGS) entry which is preliminary data.</text>
</comment>
<keyword evidence="2" id="KW-1185">Reference proteome</keyword>
<dbReference type="Proteomes" id="UP001156670">
    <property type="component" value="Unassembled WGS sequence"/>
</dbReference>
<evidence type="ECO:0000313" key="1">
    <source>
        <dbReference type="EMBL" id="GLQ95077.1"/>
    </source>
</evidence>
<organism evidence="1 2">
    <name type="scientific">Dyella acidisoli</name>
    <dbReference type="NCBI Taxonomy" id="1867834"/>
    <lineage>
        <taxon>Bacteria</taxon>
        <taxon>Pseudomonadati</taxon>
        <taxon>Pseudomonadota</taxon>
        <taxon>Gammaproteobacteria</taxon>
        <taxon>Lysobacterales</taxon>
        <taxon>Rhodanobacteraceae</taxon>
        <taxon>Dyella</taxon>
    </lineage>
</organism>
<proteinExistence type="predicted"/>